<reference evidence="1 2" key="1">
    <citation type="submission" date="2019-08" db="EMBL/GenBank/DDBJ databases">
        <authorList>
            <person name="Peeters C."/>
        </authorList>
    </citation>
    <scope>NUCLEOTIDE SEQUENCE [LARGE SCALE GENOMIC DNA]</scope>
    <source>
        <strain evidence="1 2">LMG 31011</strain>
    </source>
</reference>
<dbReference type="AlphaFoldDB" id="A0A5E4SG84"/>
<gene>
    <name evidence="1" type="ORF">PAQ31011_00816</name>
</gene>
<accession>A0A5E4SG84</accession>
<keyword evidence="2" id="KW-1185">Reference proteome</keyword>
<sequence>MDRISELELQVIALGSIVQLLLGTHPDKQRITDVIESVRDNTKAKFDAQEEKAAIEAVFEPFVTAGRGPRTPPAA</sequence>
<proteinExistence type="predicted"/>
<organism evidence="1 2">
    <name type="scientific">Pandoraea aquatica</name>
    <dbReference type="NCBI Taxonomy" id="2508290"/>
    <lineage>
        <taxon>Bacteria</taxon>
        <taxon>Pseudomonadati</taxon>
        <taxon>Pseudomonadota</taxon>
        <taxon>Betaproteobacteria</taxon>
        <taxon>Burkholderiales</taxon>
        <taxon>Burkholderiaceae</taxon>
        <taxon>Pandoraea</taxon>
    </lineage>
</organism>
<evidence type="ECO:0000313" key="1">
    <source>
        <dbReference type="EMBL" id="VVD74916.1"/>
    </source>
</evidence>
<evidence type="ECO:0000313" key="2">
    <source>
        <dbReference type="Proteomes" id="UP000366819"/>
    </source>
</evidence>
<protein>
    <submittedName>
        <fullName evidence="1">Uncharacterized protein</fullName>
    </submittedName>
</protein>
<name>A0A5E4SG84_9BURK</name>
<dbReference type="Proteomes" id="UP000366819">
    <property type="component" value="Unassembled WGS sequence"/>
</dbReference>
<dbReference type="EMBL" id="CABPSN010000001">
    <property type="protein sequence ID" value="VVD74916.1"/>
    <property type="molecule type" value="Genomic_DNA"/>
</dbReference>